<organism evidence="2 3">
    <name type="scientific">Pristionchus entomophagus</name>
    <dbReference type="NCBI Taxonomy" id="358040"/>
    <lineage>
        <taxon>Eukaryota</taxon>
        <taxon>Metazoa</taxon>
        <taxon>Ecdysozoa</taxon>
        <taxon>Nematoda</taxon>
        <taxon>Chromadorea</taxon>
        <taxon>Rhabditida</taxon>
        <taxon>Rhabditina</taxon>
        <taxon>Diplogasteromorpha</taxon>
        <taxon>Diplogasteroidea</taxon>
        <taxon>Neodiplogasteridae</taxon>
        <taxon>Pristionchus</taxon>
    </lineage>
</organism>
<evidence type="ECO:0000256" key="1">
    <source>
        <dbReference type="SAM" id="MobiDB-lite"/>
    </source>
</evidence>
<feature type="compositionally biased region" description="Basic and acidic residues" evidence="1">
    <location>
        <begin position="134"/>
        <end position="143"/>
    </location>
</feature>
<feature type="compositionally biased region" description="Polar residues" evidence="1">
    <location>
        <begin position="1"/>
        <end position="11"/>
    </location>
</feature>
<accession>A0AAV5T2A7</accession>
<name>A0AAV5T2A7_9BILA</name>
<dbReference type="AlphaFoldDB" id="A0AAV5T2A7"/>
<evidence type="ECO:0000313" key="3">
    <source>
        <dbReference type="Proteomes" id="UP001432027"/>
    </source>
</evidence>
<proteinExistence type="predicted"/>
<evidence type="ECO:0000313" key="2">
    <source>
        <dbReference type="EMBL" id="GMS89389.1"/>
    </source>
</evidence>
<sequence>MSSEEVQTPSPDASPVPERPSSKKCRYEGDSSSEDDDYYSNFDKMLERNNKAFQKGVPKNDPIATKEASPRLISSSDSESDIEEVKEENTLEMLLKKGKKFNEDREKKITAEMDKIKQLAQVGEAEEGAQPDMMYRDPHSKEAESRLRQLKEDRRAAFARRSQDFVDLIVLDNCGERTEKEYASHGRHTLSRKGPKVTFLLQDLHKNDTRIEKMNAESPFRSLVDGIVKRWNCKETEVVLTIEGGVSVTDLSLSPMELNVSLEGIHTISAIFVPVKKAGPISTPAVARDPNMISIKFQSGEGKPTIIEMNKVANLYQMGNCEDTPFSEIVGQVAEGLKMATVGRMVFDCEKVDFSWTPIDLDMDDGDCMDVYAA</sequence>
<reference evidence="2" key="1">
    <citation type="submission" date="2023-10" db="EMBL/GenBank/DDBJ databases">
        <title>Genome assembly of Pristionchus species.</title>
        <authorList>
            <person name="Yoshida K."/>
            <person name="Sommer R.J."/>
        </authorList>
    </citation>
    <scope>NUCLEOTIDE SEQUENCE</scope>
    <source>
        <strain evidence="2">RS0144</strain>
    </source>
</reference>
<dbReference type="Proteomes" id="UP001432027">
    <property type="component" value="Unassembled WGS sequence"/>
</dbReference>
<gene>
    <name evidence="2" type="ORF">PENTCL1PPCAC_11564</name>
</gene>
<keyword evidence="3" id="KW-1185">Reference proteome</keyword>
<feature type="region of interest" description="Disordered" evidence="1">
    <location>
        <begin position="1"/>
        <end position="86"/>
    </location>
</feature>
<dbReference type="Gene3D" id="3.10.20.90">
    <property type="entry name" value="Phosphatidylinositol 3-kinase Catalytic Subunit, Chain A, domain 1"/>
    <property type="match status" value="1"/>
</dbReference>
<dbReference type="EMBL" id="BTSX01000003">
    <property type="protein sequence ID" value="GMS89389.1"/>
    <property type="molecule type" value="Genomic_DNA"/>
</dbReference>
<comment type="caution">
    <text evidence="2">The sequence shown here is derived from an EMBL/GenBank/DDBJ whole genome shotgun (WGS) entry which is preliminary data.</text>
</comment>
<protein>
    <submittedName>
        <fullName evidence="2">Uncharacterized protein</fullName>
    </submittedName>
</protein>
<feature type="region of interest" description="Disordered" evidence="1">
    <location>
        <begin position="123"/>
        <end position="143"/>
    </location>
</feature>